<dbReference type="FunFam" id="2.130.10.10:FF:000005">
    <property type="entry name" value="Putative echinoderm microtubule-associated protein-like 1"/>
    <property type="match status" value="1"/>
</dbReference>
<evidence type="ECO:0000256" key="7">
    <source>
        <dbReference type="ARBA" id="ARBA00023212"/>
    </source>
</evidence>
<evidence type="ECO:0008006" key="13">
    <source>
        <dbReference type="Google" id="ProtNLM"/>
    </source>
</evidence>
<dbReference type="InterPro" id="IPR055442">
    <property type="entry name" value="Beta-prop_EML-like_2nd"/>
</dbReference>
<evidence type="ECO:0000313" key="11">
    <source>
        <dbReference type="EMBL" id="KAG8224254.1"/>
    </source>
</evidence>
<evidence type="ECO:0000256" key="6">
    <source>
        <dbReference type="ARBA" id="ARBA00022737"/>
    </source>
</evidence>
<dbReference type="PANTHER" id="PTHR13720:SF50">
    <property type="entry name" value="ECHINODERM MICROTUBULE-ASSOCIATED PROTEIN-LIKE 2"/>
    <property type="match status" value="1"/>
</dbReference>
<dbReference type="InterPro" id="IPR050630">
    <property type="entry name" value="WD_repeat_EMAP"/>
</dbReference>
<dbReference type="Proteomes" id="UP000792457">
    <property type="component" value="Unassembled WGS sequence"/>
</dbReference>
<reference evidence="11" key="1">
    <citation type="submission" date="2013-04" db="EMBL/GenBank/DDBJ databases">
        <authorList>
            <person name="Qu J."/>
            <person name="Murali S.C."/>
            <person name="Bandaranaike D."/>
            <person name="Bellair M."/>
            <person name="Blankenburg K."/>
            <person name="Chao H."/>
            <person name="Dinh H."/>
            <person name="Doddapaneni H."/>
            <person name="Downs B."/>
            <person name="Dugan-Rocha S."/>
            <person name="Elkadiri S."/>
            <person name="Gnanaolivu R.D."/>
            <person name="Hernandez B."/>
            <person name="Javaid M."/>
            <person name="Jayaseelan J.C."/>
            <person name="Lee S."/>
            <person name="Li M."/>
            <person name="Ming W."/>
            <person name="Munidasa M."/>
            <person name="Muniz J."/>
            <person name="Nguyen L."/>
            <person name="Ongeri F."/>
            <person name="Osuji N."/>
            <person name="Pu L.-L."/>
            <person name="Puazo M."/>
            <person name="Qu C."/>
            <person name="Quiroz J."/>
            <person name="Raj R."/>
            <person name="Weissenberger G."/>
            <person name="Xin Y."/>
            <person name="Zou X."/>
            <person name="Han Y."/>
            <person name="Richards S."/>
            <person name="Worley K."/>
            <person name="Muzny D."/>
            <person name="Gibbs R."/>
        </authorList>
    </citation>
    <scope>NUCLEOTIDE SEQUENCE</scope>
    <source>
        <strain evidence="11">Sampled in the wild</strain>
    </source>
</reference>
<dbReference type="SUPFAM" id="SSF50952">
    <property type="entry name" value="Soluble quinoprotein glucose dehydrogenase"/>
    <property type="match status" value="1"/>
</dbReference>
<keyword evidence="4 8" id="KW-0853">WD repeat</keyword>
<dbReference type="PANTHER" id="PTHR13720">
    <property type="entry name" value="WD-40 REPEAT PROTEIN"/>
    <property type="match status" value="1"/>
</dbReference>
<dbReference type="InterPro" id="IPR055439">
    <property type="entry name" value="Beta-prop_EML_1st"/>
</dbReference>
<gene>
    <name evidence="11" type="ORF">J437_LFUL001634</name>
</gene>
<dbReference type="InterPro" id="IPR005108">
    <property type="entry name" value="HELP"/>
</dbReference>
<feature type="repeat" description="WD" evidence="8">
    <location>
        <begin position="410"/>
        <end position="451"/>
    </location>
</feature>
<feature type="repeat" description="WD" evidence="8">
    <location>
        <begin position="539"/>
        <end position="571"/>
    </location>
</feature>
<dbReference type="Pfam" id="PF23409">
    <property type="entry name" value="Beta-prop_EML"/>
    <property type="match status" value="1"/>
</dbReference>
<evidence type="ECO:0000259" key="10">
    <source>
        <dbReference type="Pfam" id="PF23414"/>
    </source>
</evidence>
<proteinExistence type="inferred from homology"/>
<sequence length="686" mass="75561">MSTRDATYNEEEGYVRMFLRGRPVILYAPSDLEGYDISKVATAPQSKLKLEWVGPLSVILVCISNCIDLPLTDTFRYGYRGRDCRSNVHLLPTGEVVYFVAAAVVLHNFEEQAQRHYLGHTDDVKCLAIHPNRLLIATGQAAGHDRREGRSWKFNPPPDRTAPEADQWPHVRIWNSVSLSTLHVIGIGEFERSICCLSFSKADGGTLLCAVDEAPDHNISIWDWQKGERGQKITETKCSVDTVVAAEFHPMERTCVVTCGKSHIAFWNLEGGCALSKRMGIFENRDKPKYVTCLAFSQSGDVISGDSNGNIIVWGRGTNTVAKFVRGVHEGSIFSITVLKEGNVITGGGKDGRLVELDSEYNKTGMESQLPESVGGVRAVSEGRGGQLIVGTTKNCIAGGSLDLGLRTMMVGHTDELWALAVHPSLPQFLTGGHDKLIHLWDSQAHDVVWSKELSDKIQSAAFSNDGSVIIIGATTGKWMVLDAETKEIYSEHTDGDEPIQVLKFSPDGSLLALGSRDNNLYIYEVSDEFRKYSRVGRCTGHSSYVTHLDWSSDSQFIQTNSGDYEVLYWNASLCRQIPQSSQLRDVEWATHTCTLSFGTIGVWPEGADGTDVNNCDRSHDGSLMATADDFGKVKLYSYPVKQPKSLCHSYGGHSSHVTNVNFLVDDTRLISSGGADTSIMQWMLC</sequence>
<keyword evidence="12" id="KW-1185">Reference proteome</keyword>
<dbReference type="InterPro" id="IPR015943">
    <property type="entry name" value="WD40/YVTN_repeat-like_dom_sf"/>
</dbReference>
<keyword evidence="5" id="KW-0493">Microtubule</keyword>
<dbReference type="OrthoDB" id="47802at2759"/>
<evidence type="ECO:0000256" key="4">
    <source>
        <dbReference type="ARBA" id="ARBA00022574"/>
    </source>
</evidence>
<keyword evidence="6" id="KW-0677">Repeat</keyword>
<dbReference type="Gene3D" id="2.130.10.10">
    <property type="entry name" value="YVTN repeat-like/Quinoprotein amine dehydrogenase"/>
    <property type="match status" value="2"/>
</dbReference>
<evidence type="ECO:0000256" key="8">
    <source>
        <dbReference type="PROSITE-ProRule" id="PRU00221"/>
    </source>
</evidence>
<dbReference type="Pfam" id="PF23414">
    <property type="entry name" value="Beta-prop_EML_2"/>
    <property type="match status" value="1"/>
</dbReference>
<dbReference type="InterPro" id="IPR011041">
    <property type="entry name" value="Quinoprot_gluc/sorb_DH_b-prop"/>
</dbReference>
<comment type="caution">
    <text evidence="11">The sequence shown here is derived from an EMBL/GenBank/DDBJ whole genome shotgun (WGS) entry which is preliminary data.</text>
</comment>
<keyword evidence="3" id="KW-0963">Cytoplasm</keyword>
<reference evidence="11" key="2">
    <citation type="submission" date="2017-10" db="EMBL/GenBank/DDBJ databases">
        <title>Ladona fulva Genome sequencing and assembly.</title>
        <authorList>
            <person name="Murali S."/>
            <person name="Richards S."/>
            <person name="Bandaranaike D."/>
            <person name="Bellair M."/>
            <person name="Blankenburg K."/>
            <person name="Chao H."/>
            <person name="Dinh H."/>
            <person name="Doddapaneni H."/>
            <person name="Dugan-Rocha S."/>
            <person name="Elkadiri S."/>
            <person name="Gnanaolivu R."/>
            <person name="Hernandez B."/>
            <person name="Skinner E."/>
            <person name="Javaid M."/>
            <person name="Lee S."/>
            <person name="Li M."/>
            <person name="Ming W."/>
            <person name="Munidasa M."/>
            <person name="Muniz J."/>
            <person name="Nguyen L."/>
            <person name="Hughes D."/>
            <person name="Osuji N."/>
            <person name="Pu L.-L."/>
            <person name="Puazo M."/>
            <person name="Qu C."/>
            <person name="Quiroz J."/>
            <person name="Raj R."/>
            <person name="Weissenberger G."/>
            <person name="Xin Y."/>
            <person name="Zou X."/>
            <person name="Han Y."/>
            <person name="Worley K."/>
            <person name="Muzny D."/>
            <person name="Gibbs R."/>
        </authorList>
    </citation>
    <scope>NUCLEOTIDE SEQUENCE</scope>
    <source>
        <strain evidence="11">Sampled in the wild</strain>
    </source>
</reference>
<name>A0A8K0NYA0_LADFU</name>
<dbReference type="EMBL" id="KZ308189">
    <property type="protein sequence ID" value="KAG8224254.1"/>
    <property type="molecule type" value="Genomic_DNA"/>
</dbReference>
<feature type="repeat" description="WD" evidence="8">
    <location>
        <begin position="651"/>
        <end position="686"/>
    </location>
</feature>
<dbReference type="InterPro" id="IPR011047">
    <property type="entry name" value="Quinoprotein_ADH-like_sf"/>
</dbReference>
<evidence type="ECO:0000256" key="1">
    <source>
        <dbReference type="ARBA" id="ARBA00004245"/>
    </source>
</evidence>
<dbReference type="SUPFAM" id="SSF50998">
    <property type="entry name" value="Quinoprotein alcohol dehydrogenase-like"/>
    <property type="match status" value="1"/>
</dbReference>
<protein>
    <recommendedName>
        <fullName evidence="13">Echinoderm microtubule-associated protein-like 2</fullName>
    </recommendedName>
</protein>
<evidence type="ECO:0000256" key="2">
    <source>
        <dbReference type="ARBA" id="ARBA00006489"/>
    </source>
</evidence>
<dbReference type="GO" id="GO:0008017">
    <property type="term" value="F:microtubule binding"/>
    <property type="evidence" value="ECO:0007669"/>
    <property type="project" value="TreeGrafter"/>
</dbReference>
<dbReference type="PROSITE" id="PS50294">
    <property type="entry name" value="WD_REPEATS_REGION"/>
    <property type="match status" value="3"/>
</dbReference>
<dbReference type="PROSITE" id="PS50082">
    <property type="entry name" value="WD_REPEATS_2"/>
    <property type="match status" value="4"/>
</dbReference>
<comment type="similarity">
    <text evidence="2">Belongs to the WD repeat EMAP family.</text>
</comment>
<feature type="repeat" description="WD" evidence="8">
    <location>
        <begin position="493"/>
        <end position="534"/>
    </location>
</feature>
<dbReference type="GO" id="GO:0000226">
    <property type="term" value="P:microtubule cytoskeleton organization"/>
    <property type="evidence" value="ECO:0007669"/>
    <property type="project" value="TreeGrafter"/>
</dbReference>
<evidence type="ECO:0000313" key="12">
    <source>
        <dbReference type="Proteomes" id="UP000792457"/>
    </source>
</evidence>
<dbReference type="AlphaFoldDB" id="A0A8K0NYA0"/>
<evidence type="ECO:0000256" key="3">
    <source>
        <dbReference type="ARBA" id="ARBA00022490"/>
    </source>
</evidence>
<feature type="domain" description="EML-like second beta-propeller" evidence="10">
    <location>
        <begin position="417"/>
        <end position="684"/>
    </location>
</feature>
<evidence type="ECO:0000256" key="5">
    <source>
        <dbReference type="ARBA" id="ARBA00022701"/>
    </source>
</evidence>
<keyword evidence="7" id="KW-0206">Cytoskeleton</keyword>
<dbReference type="InterPro" id="IPR001680">
    <property type="entry name" value="WD40_rpt"/>
</dbReference>
<evidence type="ECO:0000259" key="9">
    <source>
        <dbReference type="Pfam" id="PF23409"/>
    </source>
</evidence>
<accession>A0A8K0NYA0</accession>
<organism evidence="11 12">
    <name type="scientific">Ladona fulva</name>
    <name type="common">Scarce chaser dragonfly</name>
    <name type="synonym">Libellula fulva</name>
    <dbReference type="NCBI Taxonomy" id="123851"/>
    <lineage>
        <taxon>Eukaryota</taxon>
        <taxon>Metazoa</taxon>
        <taxon>Ecdysozoa</taxon>
        <taxon>Arthropoda</taxon>
        <taxon>Hexapoda</taxon>
        <taxon>Insecta</taxon>
        <taxon>Pterygota</taxon>
        <taxon>Palaeoptera</taxon>
        <taxon>Odonata</taxon>
        <taxon>Epiprocta</taxon>
        <taxon>Anisoptera</taxon>
        <taxon>Libelluloidea</taxon>
        <taxon>Libellulidae</taxon>
        <taxon>Ladona</taxon>
    </lineage>
</organism>
<dbReference type="InterPro" id="IPR036322">
    <property type="entry name" value="WD40_repeat_dom_sf"/>
</dbReference>
<dbReference type="GO" id="GO:0005874">
    <property type="term" value="C:microtubule"/>
    <property type="evidence" value="ECO:0007669"/>
    <property type="project" value="UniProtKB-KW"/>
</dbReference>
<dbReference type="SMART" id="SM00320">
    <property type="entry name" value="WD40"/>
    <property type="match status" value="11"/>
</dbReference>
<dbReference type="Pfam" id="PF03451">
    <property type="entry name" value="HELP"/>
    <property type="match status" value="1"/>
</dbReference>
<feature type="domain" description="EML-like first beta-propeller" evidence="9">
    <location>
        <begin position="114"/>
        <end position="398"/>
    </location>
</feature>
<comment type="subcellular location">
    <subcellularLocation>
        <location evidence="1">Cytoplasm</location>
        <location evidence="1">Cytoskeleton</location>
    </subcellularLocation>
</comment>
<dbReference type="GO" id="GO:0072686">
    <property type="term" value="C:mitotic spindle"/>
    <property type="evidence" value="ECO:0007669"/>
    <property type="project" value="TreeGrafter"/>
</dbReference>
<dbReference type="SUPFAM" id="SSF50978">
    <property type="entry name" value="WD40 repeat-like"/>
    <property type="match status" value="1"/>
</dbReference>